<dbReference type="Gene3D" id="1.10.630.10">
    <property type="entry name" value="Cytochrome P450"/>
    <property type="match status" value="1"/>
</dbReference>
<dbReference type="GO" id="GO:0005506">
    <property type="term" value="F:iron ion binding"/>
    <property type="evidence" value="ECO:0007669"/>
    <property type="project" value="InterPro"/>
</dbReference>
<organism evidence="1 2">
    <name type="scientific">Zingiber officinale</name>
    <name type="common">Ginger</name>
    <name type="synonym">Amomum zingiber</name>
    <dbReference type="NCBI Taxonomy" id="94328"/>
    <lineage>
        <taxon>Eukaryota</taxon>
        <taxon>Viridiplantae</taxon>
        <taxon>Streptophyta</taxon>
        <taxon>Embryophyta</taxon>
        <taxon>Tracheophyta</taxon>
        <taxon>Spermatophyta</taxon>
        <taxon>Magnoliopsida</taxon>
        <taxon>Liliopsida</taxon>
        <taxon>Zingiberales</taxon>
        <taxon>Zingiberaceae</taxon>
        <taxon>Zingiber</taxon>
    </lineage>
</organism>
<dbReference type="Pfam" id="PF00067">
    <property type="entry name" value="p450"/>
    <property type="match status" value="1"/>
</dbReference>
<comment type="caution">
    <text evidence="1">The sequence shown here is derived from an EMBL/GenBank/DDBJ whole genome shotgun (WGS) entry which is preliminary data.</text>
</comment>
<proteinExistence type="predicted"/>
<dbReference type="PANTHER" id="PTHR47952:SF3">
    <property type="entry name" value="CYTOCHROME P450 71B3-LIKE"/>
    <property type="match status" value="1"/>
</dbReference>
<dbReference type="InterPro" id="IPR001128">
    <property type="entry name" value="Cyt_P450"/>
</dbReference>
<dbReference type="AlphaFoldDB" id="A0A8J5C0C7"/>
<gene>
    <name evidence="1" type="ORF">ZIOFF_070818</name>
</gene>
<keyword evidence="2" id="KW-1185">Reference proteome</keyword>
<evidence type="ECO:0000313" key="1">
    <source>
        <dbReference type="EMBL" id="KAG6469885.1"/>
    </source>
</evidence>
<dbReference type="GO" id="GO:0020037">
    <property type="term" value="F:heme binding"/>
    <property type="evidence" value="ECO:0007669"/>
    <property type="project" value="InterPro"/>
</dbReference>
<dbReference type="EMBL" id="JACMSC010000021">
    <property type="protein sequence ID" value="KAG6469885.1"/>
    <property type="molecule type" value="Genomic_DNA"/>
</dbReference>
<dbReference type="GO" id="GO:0016705">
    <property type="term" value="F:oxidoreductase activity, acting on paired donors, with incorporation or reduction of molecular oxygen"/>
    <property type="evidence" value="ECO:0007669"/>
    <property type="project" value="InterPro"/>
</dbReference>
<dbReference type="Proteomes" id="UP000734854">
    <property type="component" value="Unassembled WGS sequence"/>
</dbReference>
<reference evidence="1 2" key="1">
    <citation type="submission" date="2020-08" db="EMBL/GenBank/DDBJ databases">
        <title>Plant Genome Project.</title>
        <authorList>
            <person name="Zhang R.-G."/>
        </authorList>
    </citation>
    <scope>NUCLEOTIDE SEQUENCE [LARGE SCALE GENOMIC DNA]</scope>
    <source>
        <tissue evidence="1">Rhizome</tissue>
    </source>
</reference>
<evidence type="ECO:0000313" key="2">
    <source>
        <dbReference type="Proteomes" id="UP000734854"/>
    </source>
</evidence>
<evidence type="ECO:0008006" key="3">
    <source>
        <dbReference type="Google" id="ProtNLM"/>
    </source>
</evidence>
<sequence length="94" mass="10721">MTSPEVDLFAHYDFKLISLGEGWRICPGKNLGMLMAEVVLASLLYSFDWQLPSGLREENVSMEEASGITVHRKHAMCTQTKHVILDMLFWTYGK</sequence>
<dbReference type="PANTHER" id="PTHR47952">
    <property type="entry name" value="TRYPTAMINE 5-HYDROXYLASE"/>
    <property type="match status" value="1"/>
</dbReference>
<protein>
    <recommendedName>
        <fullName evidence="3">Cytochrome P450</fullName>
    </recommendedName>
</protein>
<accession>A0A8J5C0C7</accession>
<dbReference type="InterPro" id="IPR036396">
    <property type="entry name" value="Cyt_P450_sf"/>
</dbReference>
<name>A0A8J5C0C7_ZINOF</name>
<dbReference type="SUPFAM" id="SSF48264">
    <property type="entry name" value="Cytochrome P450"/>
    <property type="match status" value="1"/>
</dbReference>
<dbReference type="GO" id="GO:0004497">
    <property type="term" value="F:monooxygenase activity"/>
    <property type="evidence" value="ECO:0007669"/>
    <property type="project" value="InterPro"/>
</dbReference>